<dbReference type="PANTHER" id="PTHR24260:SF136">
    <property type="entry name" value="GH08193P-RELATED"/>
    <property type="match status" value="1"/>
</dbReference>
<sequence length="295" mass="31651">MDTRIASSERRLLDAGCGACHPVCLLGLVVGEDVVVRYHRQVGIPAAARRRMQESMKIVGGLNSFRGEHPFLAGLIITLKTDDTSICSGSLLNHYYVVTAAQCWYDGESEGKYVQVVLGSVTLFSGGTRQYAKTVTMHPNYDANKLLNDIAMLEISYVSFNNNIKSITLPVAYFGSFAGYRAQIIGFGKTSTDGALNENASLRDVYVTVMNNTQCQAIYGSYVTSANICTSGEGSKGACGGDGGGPLILRRYLGAAGKDLLVGLVSFTSGSGCEAGYPTGHTRVTSYLNWINRFL</sequence>
<evidence type="ECO:0000259" key="7">
    <source>
        <dbReference type="PROSITE" id="PS50240"/>
    </source>
</evidence>
<proteinExistence type="predicted"/>
<gene>
    <name evidence="8" type="ORF">B5V51_248</name>
</gene>
<dbReference type="Pfam" id="PF00089">
    <property type="entry name" value="Trypsin"/>
    <property type="match status" value="1"/>
</dbReference>
<dbReference type="FunFam" id="2.40.10.10:FF:000068">
    <property type="entry name" value="transmembrane protease serine 2"/>
    <property type="match status" value="1"/>
</dbReference>
<dbReference type="GO" id="GO:0090729">
    <property type="term" value="F:toxin activity"/>
    <property type="evidence" value="ECO:0007669"/>
    <property type="project" value="UniProtKB-KW"/>
</dbReference>
<protein>
    <recommendedName>
        <fullName evidence="7">Peptidase S1 domain-containing protein</fullName>
    </recommendedName>
</protein>
<dbReference type="InterPro" id="IPR043504">
    <property type="entry name" value="Peptidase_S1_PA_chymotrypsin"/>
</dbReference>
<comment type="caution">
    <text evidence="8">The sequence shown here is derived from an EMBL/GenBank/DDBJ whole genome shotgun (WGS) entry which is preliminary data.</text>
</comment>
<comment type="subcellular location">
    <subcellularLocation>
        <location evidence="1">Secreted</location>
        <location evidence="1">Extracellular space</location>
    </subcellularLocation>
</comment>
<dbReference type="AlphaFoldDB" id="A0A2A4JMR0"/>
<dbReference type="GO" id="GO:0006508">
    <property type="term" value="P:proteolysis"/>
    <property type="evidence" value="ECO:0007669"/>
    <property type="project" value="InterPro"/>
</dbReference>
<evidence type="ECO:0000256" key="3">
    <source>
        <dbReference type="ARBA" id="ARBA00023157"/>
    </source>
</evidence>
<evidence type="ECO:0000256" key="1">
    <source>
        <dbReference type="ARBA" id="ARBA00004239"/>
    </source>
</evidence>
<evidence type="ECO:0000256" key="4">
    <source>
        <dbReference type="ARBA" id="ARBA00023240"/>
    </source>
</evidence>
<reference evidence="8" key="1">
    <citation type="submission" date="2017-09" db="EMBL/GenBank/DDBJ databases">
        <title>Contemporary evolution of a Lepidopteran species, Heliothis virescens, in response to modern agricultural practices.</title>
        <authorList>
            <person name="Fritz M.L."/>
            <person name="Deyonke A.M."/>
            <person name="Papanicolaou A."/>
            <person name="Micinski S."/>
            <person name="Westbrook J."/>
            <person name="Gould F."/>
        </authorList>
    </citation>
    <scope>NUCLEOTIDE SEQUENCE [LARGE SCALE GENOMIC DNA]</scope>
    <source>
        <strain evidence="8">HvINT-</strain>
        <tissue evidence="8">Whole body</tissue>
    </source>
</reference>
<dbReference type="InterPro" id="IPR001314">
    <property type="entry name" value="Peptidase_S1A"/>
</dbReference>
<keyword evidence="4" id="KW-1199">Hemostasis impairing toxin</keyword>
<dbReference type="GO" id="GO:0005576">
    <property type="term" value="C:extracellular region"/>
    <property type="evidence" value="ECO:0007669"/>
    <property type="project" value="UniProtKB-SubCell"/>
</dbReference>
<keyword evidence="3" id="KW-1015">Disulfide bond</keyword>
<accession>A0A2A4JMR0</accession>
<evidence type="ECO:0000256" key="2">
    <source>
        <dbReference type="ARBA" id="ARBA00022656"/>
    </source>
</evidence>
<organism evidence="8">
    <name type="scientific">Heliothis virescens</name>
    <name type="common">Tobacco budworm moth</name>
    <dbReference type="NCBI Taxonomy" id="7102"/>
    <lineage>
        <taxon>Eukaryota</taxon>
        <taxon>Metazoa</taxon>
        <taxon>Ecdysozoa</taxon>
        <taxon>Arthropoda</taxon>
        <taxon>Hexapoda</taxon>
        <taxon>Insecta</taxon>
        <taxon>Pterygota</taxon>
        <taxon>Neoptera</taxon>
        <taxon>Endopterygota</taxon>
        <taxon>Lepidoptera</taxon>
        <taxon>Glossata</taxon>
        <taxon>Ditrysia</taxon>
        <taxon>Noctuoidea</taxon>
        <taxon>Noctuidae</taxon>
        <taxon>Heliothinae</taxon>
        <taxon>Heliothis</taxon>
    </lineage>
</organism>
<dbReference type="GO" id="GO:0004252">
    <property type="term" value="F:serine-type endopeptidase activity"/>
    <property type="evidence" value="ECO:0007669"/>
    <property type="project" value="InterPro"/>
</dbReference>
<dbReference type="InterPro" id="IPR009003">
    <property type="entry name" value="Peptidase_S1_PA"/>
</dbReference>
<dbReference type="EMBL" id="NWSH01001033">
    <property type="protein sequence ID" value="PCG73008.1"/>
    <property type="molecule type" value="Genomic_DNA"/>
</dbReference>
<keyword evidence="6" id="KW-1205">Fibrinolytic toxin</keyword>
<dbReference type="InterPro" id="IPR001254">
    <property type="entry name" value="Trypsin_dom"/>
</dbReference>
<feature type="domain" description="Peptidase S1" evidence="7">
    <location>
        <begin position="58"/>
        <end position="295"/>
    </location>
</feature>
<dbReference type="PRINTS" id="PR00722">
    <property type="entry name" value="CHYMOTRYPSIN"/>
</dbReference>
<name>A0A2A4JMR0_HELVI</name>
<dbReference type="Gene3D" id="2.40.10.10">
    <property type="entry name" value="Trypsin-like serine proteases"/>
    <property type="match status" value="2"/>
</dbReference>
<dbReference type="PROSITE" id="PS50240">
    <property type="entry name" value="TRYPSIN_DOM"/>
    <property type="match status" value="1"/>
</dbReference>
<dbReference type="PANTHER" id="PTHR24260">
    <property type="match status" value="1"/>
</dbReference>
<dbReference type="CDD" id="cd00190">
    <property type="entry name" value="Tryp_SPc"/>
    <property type="match status" value="1"/>
</dbReference>
<evidence type="ECO:0000256" key="5">
    <source>
        <dbReference type="ARBA" id="ARBA00055534"/>
    </source>
</evidence>
<evidence type="ECO:0000256" key="6">
    <source>
        <dbReference type="ARBA" id="ARBA00084094"/>
    </source>
</evidence>
<comment type="function">
    <text evidence="5">Fibrinolytic activity; shows preferential cleavage of Arg-Gly bonds in all three fibrinogen chains. Contact with the caterpillars causes severe bleeding, due the anticoagulant effect of the protein.</text>
</comment>
<keyword evidence="2" id="KW-0800">Toxin</keyword>
<dbReference type="STRING" id="7102.A0A2A4JMR0"/>
<dbReference type="SMART" id="SM00020">
    <property type="entry name" value="Tryp_SPc"/>
    <property type="match status" value="1"/>
</dbReference>
<dbReference type="InterPro" id="IPR051333">
    <property type="entry name" value="CLIP_Serine_Protease"/>
</dbReference>
<dbReference type="SUPFAM" id="SSF50494">
    <property type="entry name" value="Trypsin-like serine proteases"/>
    <property type="match status" value="1"/>
</dbReference>
<evidence type="ECO:0000313" key="8">
    <source>
        <dbReference type="EMBL" id="PCG73008.1"/>
    </source>
</evidence>